<evidence type="ECO:0000256" key="2">
    <source>
        <dbReference type="ARBA" id="ARBA00022448"/>
    </source>
</evidence>
<dbReference type="SMART" id="SM00382">
    <property type="entry name" value="AAA"/>
    <property type="match status" value="1"/>
</dbReference>
<keyword evidence="6" id="KW-0406">Ion transport</keyword>
<dbReference type="Pfam" id="PF00005">
    <property type="entry name" value="ABC_tran"/>
    <property type="match status" value="1"/>
</dbReference>
<dbReference type="SUPFAM" id="SSF52540">
    <property type="entry name" value="P-loop containing nucleoside triphosphate hydrolases"/>
    <property type="match status" value="1"/>
</dbReference>
<dbReference type="Proteomes" id="UP000294547">
    <property type="component" value="Unassembled WGS sequence"/>
</dbReference>
<evidence type="ECO:0000256" key="3">
    <source>
        <dbReference type="ARBA" id="ARBA00022741"/>
    </source>
</evidence>
<keyword evidence="9" id="KW-1185">Reference proteome</keyword>
<dbReference type="GO" id="GO:0006829">
    <property type="term" value="P:zinc ion transport"/>
    <property type="evidence" value="ECO:0007669"/>
    <property type="project" value="UniProtKB-KW"/>
</dbReference>
<evidence type="ECO:0000256" key="4">
    <source>
        <dbReference type="ARBA" id="ARBA00022840"/>
    </source>
</evidence>
<dbReference type="InterPro" id="IPR003593">
    <property type="entry name" value="AAA+_ATPase"/>
</dbReference>
<dbReference type="CDD" id="cd03235">
    <property type="entry name" value="ABC_Metallic_Cations"/>
    <property type="match status" value="1"/>
</dbReference>
<dbReference type="InterPro" id="IPR047748">
    <property type="entry name" value="AztA-like"/>
</dbReference>
<dbReference type="RefSeq" id="WP_126539067.1">
    <property type="nucleotide sequence ID" value="NZ_BSPM01000007.1"/>
</dbReference>
<dbReference type="InterPro" id="IPR050153">
    <property type="entry name" value="Metal_Ion_Import_ABC"/>
</dbReference>
<evidence type="ECO:0000259" key="7">
    <source>
        <dbReference type="PROSITE" id="PS50893"/>
    </source>
</evidence>
<dbReference type="PANTHER" id="PTHR42734">
    <property type="entry name" value="METAL TRANSPORT SYSTEM ATP-BINDING PROTEIN TM_0124-RELATED"/>
    <property type="match status" value="1"/>
</dbReference>
<dbReference type="EMBL" id="SNXY01000010">
    <property type="protein sequence ID" value="TDP82588.1"/>
    <property type="molecule type" value="Genomic_DNA"/>
</dbReference>
<dbReference type="InterPro" id="IPR027417">
    <property type="entry name" value="P-loop_NTPase"/>
</dbReference>
<dbReference type="PROSITE" id="PS00211">
    <property type="entry name" value="ABC_TRANSPORTER_1"/>
    <property type="match status" value="1"/>
</dbReference>
<keyword evidence="2" id="KW-0813">Transport</keyword>
<keyword evidence="5" id="KW-0864">Zinc transport</keyword>
<name>A0A4V3CVI4_9HYPH</name>
<accession>A0A4V3CVI4</accession>
<dbReference type="InterPro" id="IPR017871">
    <property type="entry name" value="ABC_transporter-like_CS"/>
</dbReference>
<proteinExistence type="inferred from homology"/>
<gene>
    <name evidence="8" type="ORF">EDD54_3857</name>
</gene>
<dbReference type="PANTHER" id="PTHR42734:SF5">
    <property type="entry name" value="IRON TRANSPORT SYSTEM ATP-BINDING PROTEIN HI_0361-RELATED"/>
    <property type="match status" value="1"/>
</dbReference>
<comment type="caution">
    <text evidence="8">The sequence shown here is derived from an EMBL/GenBank/DDBJ whole genome shotgun (WGS) entry which is preliminary data.</text>
</comment>
<reference evidence="8 9" key="1">
    <citation type="submission" date="2019-03" db="EMBL/GenBank/DDBJ databases">
        <title>Genomic Encyclopedia of Type Strains, Phase IV (KMG-IV): sequencing the most valuable type-strain genomes for metagenomic binning, comparative biology and taxonomic classification.</title>
        <authorList>
            <person name="Goeker M."/>
        </authorList>
    </citation>
    <scope>NUCLEOTIDE SEQUENCE [LARGE SCALE GENOMIC DNA]</scope>
    <source>
        <strain evidence="8 9">DSM 102969</strain>
    </source>
</reference>
<keyword evidence="3" id="KW-0547">Nucleotide-binding</keyword>
<dbReference type="Gene3D" id="3.40.50.300">
    <property type="entry name" value="P-loop containing nucleotide triphosphate hydrolases"/>
    <property type="match status" value="1"/>
</dbReference>
<sequence length="258" mass="27414">MSLAVASPAVAGAVVRFRDATVGYDRHPAVHHVDATLAAGSLTAVIGPNGAGKSTLLKAIVGLVRPMGGAVDVDGCARRRIAYLPQQAEVDRSFPIEVFDFVAMGLWRRRGAFAGFGRRDDEAVAAAIGAVGLAGFERRTLDTLSGGQFQRVLFARLSLQDAPLVLLDEPFTALDERTIADLMAMVARWHAEGRTVVAVLHDTDFVRAHFPQALLIARHLVAAGPTARVLTEANLAAARAMTEAFDDDAPVCSPDVRP</sequence>
<dbReference type="PROSITE" id="PS50893">
    <property type="entry name" value="ABC_TRANSPORTER_2"/>
    <property type="match status" value="1"/>
</dbReference>
<dbReference type="GO" id="GO:0016887">
    <property type="term" value="F:ATP hydrolysis activity"/>
    <property type="evidence" value="ECO:0007669"/>
    <property type="project" value="InterPro"/>
</dbReference>
<dbReference type="InterPro" id="IPR003439">
    <property type="entry name" value="ABC_transporter-like_ATP-bd"/>
</dbReference>
<keyword evidence="4 8" id="KW-0067">ATP-binding</keyword>
<organism evidence="8 9">
    <name type="scientific">Oharaeibacter diazotrophicus</name>
    <dbReference type="NCBI Taxonomy" id="1920512"/>
    <lineage>
        <taxon>Bacteria</taxon>
        <taxon>Pseudomonadati</taxon>
        <taxon>Pseudomonadota</taxon>
        <taxon>Alphaproteobacteria</taxon>
        <taxon>Hyphomicrobiales</taxon>
        <taxon>Pleomorphomonadaceae</taxon>
        <taxon>Oharaeibacter</taxon>
    </lineage>
</organism>
<dbReference type="GO" id="GO:0005524">
    <property type="term" value="F:ATP binding"/>
    <property type="evidence" value="ECO:0007669"/>
    <property type="project" value="UniProtKB-KW"/>
</dbReference>
<evidence type="ECO:0000256" key="1">
    <source>
        <dbReference type="ARBA" id="ARBA00005417"/>
    </source>
</evidence>
<evidence type="ECO:0000256" key="5">
    <source>
        <dbReference type="ARBA" id="ARBA00022906"/>
    </source>
</evidence>
<comment type="similarity">
    <text evidence="1">Belongs to the ABC transporter superfamily.</text>
</comment>
<evidence type="ECO:0000256" key="6">
    <source>
        <dbReference type="ARBA" id="ARBA00023065"/>
    </source>
</evidence>
<evidence type="ECO:0000313" key="8">
    <source>
        <dbReference type="EMBL" id="TDP82588.1"/>
    </source>
</evidence>
<evidence type="ECO:0000313" key="9">
    <source>
        <dbReference type="Proteomes" id="UP000294547"/>
    </source>
</evidence>
<protein>
    <submittedName>
        <fullName evidence="8">Zinc/manganese transport system ATP-binding protein</fullName>
    </submittedName>
</protein>
<dbReference type="NCBIfam" id="NF040873">
    <property type="entry name" value="AztA"/>
    <property type="match status" value="1"/>
</dbReference>
<feature type="domain" description="ABC transporter" evidence="7">
    <location>
        <begin position="15"/>
        <end position="243"/>
    </location>
</feature>
<keyword evidence="5" id="KW-0862">Zinc</keyword>
<dbReference type="OrthoDB" id="9806726at2"/>
<dbReference type="AlphaFoldDB" id="A0A4V3CVI4"/>